<dbReference type="Gene3D" id="1.10.3210.10">
    <property type="entry name" value="Hypothetical protein af1432"/>
    <property type="match status" value="1"/>
</dbReference>
<dbReference type="SUPFAM" id="SSF109604">
    <property type="entry name" value="HD-domain/PDEase-like"/>
    <property type="match status" value="1"/>
</dbReference>
<dbReference type="Proteomes" id="UP000837803">
    <property type="component" value="Unassembled WGS sequence"/>
</dbReference>
<dbReference type="EMBL" id="CAKLPZ010000001">
    <property type="protein sequence ID" value="CAH1000443.1"/>
    <property type="molecule type" value="Genomic_DNA"/>
</dbReference>
<keyword evidence="2" id="KW-1185">Reference proteome</keyword>
<organism evidence="1 2">
    <name type="scientific">Neolewinella maritima</name>
    <dbReference type="NCBI Taxonomy" id="1383882"/>
    <lineage>
        <taxon>Bacteria</taxon>
        <taxon>Pseudomonadati</taxon>
        <taxon>Bacteroidota</taxon>
        <taxon>Saprospiria</taxon>
        <taxon>Saprospirales</taxon>
        <taxon>Lewinellaceae</taxon>
        <taxon>Neolewinella</taxon>
    </lineage>
</organism>
<dbReference type="RefSeq" id="WP_238750494.1">
    <property type="nucleotide sequence ID" value="NZ_CAKLPZ010000001.1"/>
</dbReference>
<evidence type="ECO:0000313" key="2">
    <source>
        <dbReference type="Proteomes" id="UP000837803"/>
    </source>
</evidence>
<evidence type="ECO:0000313" key="1">
    <source>
        <dbReference type="EMBL" id="CAH1000443.1"/>
    </source>
</evidence>
<protein>
    <recommendedName>
        <fullName evidence="3">HD domain-containing protein</fullName>
    </recommendedName>
</protein>
<comment type="caution">
    <text evidence="1">The sequence shown here is derived from an EMBL/GenBank/DDBJ whole genome shotgun (WGS) entry which is preliminary data.</text>
</comment>
<proteinExistence type="predicted"/>
<reference evidence="1" key="1">
    <citation type="submission" date="2021-12" db="EMBL/GenBank/DDBJ databases">
        <authorList>
            <person name="Rodrigo-Torres L."/>
            <person name="Arahal R. D."/>
            <person name="Lucena T."/>
        </authorList>
    </citation>
    <scope>NUCLEOTIDE SEQUENCE</scope>
    <source>
        <strain evidence="1">CECT 8419</strain>
    </source>
</reference>
<gene>
    <name evidence="1" type="ORF">LEM8419_01596</name>
</gene>
<sequence length="310" mass="34286">MQHPADLVRTAGLMGELQDLKRLQPAHLSHSVATDLFLRAWQHILAGQDVEQVALDTTLRALLNILFPGVDGRFFTVARLDPPAITEVLRTALRRVCDGAVDSVLERQLEQMVPTLAQEFAHLPAEQPIDVPQPLRVLCNQPRAGATHPQLPRLVLSPPEMHSDHCLMTAVYAVVMAHRYGADYGTSFLGALAHHLHNAYLPDCGYAGEICLGAHLQAVIDNCRQEALSHFPTQLRPRILEALYHHERSDTPEGKAISAGDVLDRVIDVKWRTRAAAVTDQDILGELDLVHPGPLKSFQTELLSSTGLWR</sequence>
<accession>A0ABN8F839</accession>
<name>A0ABN8F839_9BACT</name>
<evidence type="ECO:0008006" key="3">
    <source>
        <dbReference type="Google" id="ProtNLM"/>
    </source>
</evidence>